<keyword evidence="4" id="KW-0862">Zinc</keyword>
<dbReference type="GO" id="GO:0008270">
    <property type="term" value="F:zinc ion binding"/>
    <property type="evidence" value="ECO:0007669"/>
    <property type="project" value="UniProtKB-KW"/>
</dbReference>
<evidence type="ECO:0000313" key="8">
    <source>
        <dbReference type="EMBL" id="GKV16671.1"/>
    </source>
</evidence>
<comment type="subcellular location">
    <subcellularLocation>
        <location evidence="1">Nucleus</location>
    </subcellularLocation>
</comment>
<evidence type="ECO:0000256" key="2">
    <source>
        <dbReference type="ARBA" id="ARBA00022723"/>
    </source>
</evidence>
<evidence type="ECO:0000313" key="9">
    <source>
        <dbReference type="Proteomes" id="UP001054252"/>
    </source>
</evidence>
<protein>
    <recommendedName>
        <fullName evidence="7">HAT C-terminal dimerisation domain-containing protein</fullName>
    </recommendedName>
</protein>
<feature type="domain" description="HAT C-terminal dimerisation" evidence="7">
    <location>
        <begin position="379"/>
        <end position="460"/>
    </location>
</feature>
<keyword evidence="3" id="KW-0863">Zinc-finger</keyword>
<evidence type="ECO:0000259" key="7">
    <source>
        <dbReference type="Pfam" id="PF05699"/>
    </source>
</evidence>
<dbReference type="InterPro" id="IPR052035">
    <property type="entry name" value="ZnF_BED_domain_contain"/>
</dbReference>
<comment type="caution">
    <text evidence="8">The sequence shown here is derived from an EMBL/GenBank/DDBJ whole genome shotgun (WGS) entry which is preliminary data.</text>
</comment>
<dbReference type="PANTHER" id="PTHR46481:SF10">
    <property type="entry name" value="ZINC FINGER BED DOMAIN-CONTAINING PROTEIN 39"/>
    <property type="match status" value="1"/>
</dbReference>
<keyword evidence="9" id="KW-1185">Reference proteome</keyword>
<keyword evidence="2" id="KW-0479">Metal-binding</keyword>
<dbReference type="InterPro" id="IPR012337">
    <property type="entry name" value="RNaseH-like_sf"/>
</dbReference>
<dbReference type="PANTHER" id="PTHR46481">
    <property type="entry name" value="ZINC FINGER BED DOMAIN-CONTAINING PROTEIN 4"/>
    <property type="match status" value="1"/>
</dbReference>
<gene>
    <name evidence="8" type="ORF">SLEP1_g27284</name>
</gene>
<name>A0AAV5JVE3_9ROSI</name>
<dbReference type="SUPFAM" id="SSF53098">
    <property type="entry name" value="Ribonuclease H-like"/>
    <property type="match status" value="1"/>
</dbReference>
<feature type="region of interest" description="Disordered" evidence="6">
    <location>
        <begin position="321"/>
        <end position="353"/>
    </location>
</feature>
<reference evidence="8 9" key="1">
    <citation type="journal article" date="2021" name="Commun. Biol.">
        <title>The genome of Shorea leprosula (Dipterocarpaceae) highlights the ecological relevance of drought in aseasonal tropical rainforests.</title>
        <authorList>
            <person name="Ng K.K.S."/>
            <person name="Kobayashi M.J."/>
            <person name="Fawcett J.A."/>
            <person name="Hatakeyama M."/>
            <person name="Paape T."/>
            <person name="Ng C.H."/>
            <person name="Ang C.C."/>
            <person name="Tnah L.H."/>
            <person name="Lee C.T."/>
            <person name="Nishiyama T."/>
            <person name="Sese J."/>
            <person name="O'Brien M.J."/>
            <person name="Copetti D."/>
            <person name="Mohd Noor M.I."/>
            <person name="Ong R.C."/>
            <person name="Putra M."/>
            <person name="Sireger I.Z."/>
            <person name="Indrioko S."/>
            <person name="Kosugi Y."/>
            <person name="Izuno A."/>
            <person name="Isagi Y."/>
            <person name="Lee S.L."/>
            <person name="Shimizu K.K."/>
        </authorList>
    </citation>
    <scope>NUCLEOTIDE SEQUENCE [LARGE SCALE GENOMIC DNA]</scope>
    <source>
        <strain evidence="8">214</strain>
    </source>
</reference>
<dbReference type="EMBL" id="BPVZ01000046">
    <property type="protein sequence ID" value="GKV16671.1"/>
    <property type="molecule type" value="Genomic_DNA"/>
</dbReference>
<dbReference type="Pfam" id="PF05699">
    <property type="entry name" value="Dimer_Tnp_hAT"/>
    <property type="match status" value="1"/>
</dbReference>
<proteinExistence type="predicted"/>
<evidence type="ECO:0000256" key="6">
    <source>
        <dbReference type="SAM" id="MobiDB-lite"/>
    </source>
</evidence>
<evidence type="ECO:0000256" key="4">
    <source>
        <dbReference type="ARBA" id="ARBA00022833"/>
    </source>
</evidence>
<sequence>MNGHIECCLKNPNNLKNNTLLKYVSKDGSKTVIDLGTWKFDEGAVKRALAEMLIIDEDSFSLVEKLGFRRFCEVALPLTFKIPSRRTITRQCYDIYVEHRIALKNYFKESNFRVSLTTDTWTSLQRITYMSLTAHFIDAKWKLYKKILCFCPVDSHKGDELGDLLVRCLKDWGLEKIYALTADNALANDGLVRVLKDAVNKWGIAILGGKDIHMRYATHIINLVVSEGTKEKEINKSVIAIRAAVKYIRQSPMRYARQDPHMKNELNDGPNAPGFPSCIDWENVYGRKSDGELDDNGPLYVAMVKREMRILFEEYKRLNSSTAKSSDPQSFDEQGSSSTSATNMQSVTDPKNRVQTFEVRSDYKKFKAANGKRAEKTKLEKYLAEDPEDENENIDVIQWWKMNEHRFPVLATMARDVLAVPILTVAFESAFSTGGRVLDAFRSSLTPRMTQALICAQDWLRDKAVSNIQEEDLDTLDSLEKERATCAKEEWLSTLHLKVTSKAILDAQKRDGCVKWFAENVASRSAARARLLDVTIVSGVCAYPFESLTQFDGE</sequence>
<keyword evidence="5" id="KW-0539">Nucleus</keyword>
<dbReference type="Proteomes" id="UP001054252">
    <property type="component" value="Unassembled WGS sequence"/>
</dbReference>
<dbReference type="GO" id="GO:0046983">
    <property type="term" value="F:protein dimerization activity"/>
    <property type="evidence" value="ECO:0007669"/>
    <property type="project" value="InterPro"/>
</dbReference>
<dbReference type="InterPro" id="IPR008906">
    <property type="entry name" value="HATC_C_dom"/>
</dbReference>
<organism evidence="8 9">
    <name type="scientific">Rubroshorea leprosula</name>
    <dbReference type="NCBI Taxonomy" id="152421"/>
    <lineage>
        <taxon>Eukaryota</taxon>
        <taxon>Viridiplantae</taxon>
        <taxon>Streptophyta</taxon>
        <taxon>Embryophyta</taxon>
        <taxon>Tracheophyta</taxon>
        <taxon>Spermatophyta</taxon>
        <taxon>Magnoliopsida</taxon>
        <taxon>eudicotyledons</taxon>
        <taxon>Gunneridae</taxon>
        <taxon>Pentapetalae</taxon>
        <taxon>rosids</taxon>
        <taxon>malvids</taxon>
        <taxon>Malvales</taxon>
        <taxon>Dipterocarpaceae</taxon>
        <taxon>Rubroshorea</taxon>
    </lineage>
</organism>
<evidence type="ECO:0000256" key="3">
    <source>
        <dbReference type="ARBA" id="ARBA00022771"/>
    </source>
</evidence>
<evidence type="ECO:0000256" key="1">
    <source>
        <dbReference type="ARBA" id="ARBA00004123"/>
    </source>
</evidence>
<dbReference type="AlphaFoldDB" id="A0AAV5JVE3"/>
<accession>A0AAV5JVE3</accession>
<evidence type="ECO:0000256" key="5">
    <source>
        <dbReference type="ARBA" id="ARBA00023242"/>
    </source>
</evidence>
<dbReference type="GO" id="GO:0005634">
    <property type="term" value="C:nucleus"/>
    <property type="evidence" value="ECO:0007669"/>
    <property type="project" value="UniProtKB-SubCell"/>
</dbReference>